<protein>
    <recommendedName>
        <fullName evidence="4">Resolvase/invertase-type recombinase catalytic domain-containing protein</fullName>
    </recommendedName>
</protein>
<feature type="compositionally biased region" description="Low complexity" evidence="1">
    <location>
        <begin position="46"/>
        <end position="57"/>
    </location>
</feature>
<organism evidence="2 3">
    <name type="scientific">Amycolatopsis viridis</name>
    <dbReference type="NCBI Taxonomy" id="185678"/>
    <lineage>
        <taxon>Bacteria</taxon>
        <taxon>Bacillati</taxon>
        <taxon>Actinomycetota</taxon>
        <taxon>Actinomycetes</taxon>
        <taxon>Pseudonocardiales</taxon>
        <taxon>Pseudonocardiaceae</taxon>
        <taxon>Amycolatopsis</taxon>
    </lineage>
</organism>
<name>A0ABX0SVI1_9PSEU</name>
<proteinExistence type="predicted"/>
<dbReference type="EMBL" id="JAANOU010000001">
    <property type="protein sequence ID" value="NIH80409.1"/>
    <property type="molecule type" value="Genomic_DNA"/>
</dbReference>
<dbReference type="RefSeq" id="WP_167109608.1">
    <property type="nucleotide sequence ID" value="NZ_JAANOU010000001.1"/>
</dbReference>
<feature type="compositionally biased region" description="Basic and acidic residues" evidence="1">
    <location>
        <begin position="165"/>
        <end position="174"/>
    </location>
</feature>
<comment type="caution">
    <text evidence="2">The sequence shown here is derived from an EMBL/GenBank/DDBJ whole genome shotgun (WGS) entry which is preliminary data.</text>
</comment>
<accession>A0ABX0SVI1</accession>
<reference evidence="2 3" key="1">
    <citation type="submission" date="2020-03" db="EMBL/GenBank/DDBJ databases">
        <title>Sequencing the genomes of 1000 actinobacteria strains.</title>
        <authorList>
            <person name="Klenk H.-P."/>
        </authorList>
    </citation>
    <scope>NUCLEOTIDE SEQUENCE [LARGE SCALE GENOMIC DNA]</scope>
    <source>
        <strain evidence="2 3">DSM 45668</strain>
    </source>
</reference>
<feature type="region of interest" description="Disordered" evidence="1">
    <location>
        <begin position="137"/>
        <end position="174"/>
    </location>
</feature>
<feature type="compositionally biased region" description="Basic residues" evidence="1">
    <location>
        <begin position="35"/>
        <end position="45"/>
    </location>
</feature>
<feature type="compositionally biased region" description="Pro residues" evidence="1">
    <location>
        <begin position="155"/>
        <end position="164"/>
    </location>
</feature>
<evidence type="ECO:0000256" key="1">
    <source>
        <dbReference type="SAM" id="MobiDB-lite"/>
    </source>
</evidence>
<keyword evidence="3" id="KW-1185">Reference proteome</keyword>
<feature type="region of interest" description="Disordered" evidence="1">
    <location>
        <begin position="23"/>
        <end position="60"/>
    </location>
</feature>
<evidence type="ECO:0000313" key="2">
    <source>
        <dbReference type="EMBL" id="NIH80409.1"/>
    </source>
</evidence>
<evidence type="ECO:0000313" key="3">
    <source>
        <dbReference type="Proteomes" id="UP000754495"/>
    </source>
</evidence>
<dbReference type="Proteomes" id="UP000754495">
    <property type="component" value="Unassembled WGS sequence"/>
</dbReference>
<gene>
    <name evidence="2" type="ORF">FHX46_002939</name>
</gene>
<evidence type="ECO:0008006" key="4">
    <source>
        <dbReference type="Google" id="ProtNLM"/>
    </source>
</evidence>
<sequence>MVELVYTRVSTDEQNTQRQTHLLAEAGLVPARGQPGRHPHRRRRPAAQPTRTTAPAADTSQPVRVEMPGKIARHLADHDGLGEAGREALRKGREVRRAQGYSLHVTAPPHVHHALLNAAGVLGTDGASPAERKAHRIYSERLNSSITAPTGADRPTPPSAGQPHPPEHQSRPTG</sequence>